<protein>
    <recommendedName>
        <fullName evidence="1">DUF2147 domain-containing protein</fullName>
    </recommendedName>
</protein>
<feature type="domain" description="DUF2147" evidence="1">
    <location>
        <begin position="24"/>
        <end position="141"/>
    </location>
</feature>
<dbReference type="Pfam" id="PF09917">
    <property type="entry name" value="DUF2147"/>
    <property type="match status" value="1"/>
</dbReference>
<dbReference type="Gene3D" id="2.40.128.520">
    <property type="match status" value="1"/>
</dbReference>
<dbReference type="PANTHER" id="PTHR36919:SF2">
    <property type="entry name" value="BLL6627 PROTEIN"/>
    <property type="match status" value="1"/>
</dbReference>
<name>A0A1T4LEW8_9FUSO</name>
<proteinExistence type="predicted"/>
<gene>
    <name evidence="2" type="ORF">SAMN02745174_00817</name>
</gene>
<evidence type="ECO:0000259" key="1">
    <source>
        <dbReference type="Pfam" id="PF09917"/>
    </source>
</evidence>
<dbReference type="InterPro" id="IPR019223">
    <property type="entry name" value="DUF2147"/>
</dbReference>
<dbReference type="STRING" id="180163.SAMN02745174_00817"/>
<evidence type="ECO:0000313" key="3">
    <source>
        <dbReference type="Proteomes" id="UP000191153"/>
    </source>
</evidence>
<reference evidence="2 3" key="1">
    <citation type="submission" date="2017-02" db="EMBL/GenBank/DDBJ databases">
        <authorList>
            <person name="Peterson S.W."/>
        </authorList>
    </citation>
    <scope>NUCLEOTIDE SEQUENCE [LARGE SCALE GENOMIC DNA]</scope>
    <source>
        <strain evidence="2 3">ATCC 700028</strain>
    </source>
</reference>
<keyword evidence="3" id="KW-1185">Reference proteome</keyword>
<dbReference type="Proteomes" id="UP000191153">
    <property type="component" value="Unassembled WGS sequence"/>
</dbReference>
<dbReference type="AlphaFoldDB" id="A0A1T4LEW8"/>
<organism evidence="2 3">
    <name type="scientific">Cetobacterium ceti</name>
    <dbReference type="NCBI Taxonomy" id="180163"/>
    <lineage>
        <taxon>Bacteria</taxon>
        <taxon>Fusobacteriati</taxon>
        <taxon>Fusobacteriota</taxon>
        <taxon>Fusobacteriia</taxon>
        <taxon>Fusobacteriales</taxon>
        <taxon>Fusobacteriaceae</taxon>
        <taxon>Cetobacterium</taxon>
    </lineage>
</organism>
<dbReference type="RefSeq" id="WP_159443558.1">
    <property type="nucleotide sequence ID" value="NZ_FUWX01000006.1"/>
</dbReference>
<sequence length="156" mass="18071">MKKIILMLMILMGTLSYSKDSYLGYWEMPDGKFVIQIMEKNGEYVGYVRWLEDEVYPKGDPMAGMIQVDRNNPNKALRNRKVLNLQVVGGLHFNKEHTELVGGWIYDSWHGKKYYGSAKLLNDNTLKLRGSLDKWGILGYSMEAKRVYLKNSPTKK</sequence>
<accession>A0A1T4LEW8</accession>
<dbReference type="OrthoDB" id="9814399at2"/>
<evidence type="ECO:0000313" key="2">
    <source>
        <dbReference type="EMBL" id="SJZ53107.1"/>
    </source>
</evidence>
<dbReference type="PANTHER" id="PTHR36919">
    <property type="entry name" value="BLR1215 PROTEIN"/>
    <property type="match status" value="1"/>
</dbReference>
<dbReference type="EMBL" id="FUWX01000006">
    <property type="protein sequence ID" value="SJZ53107.1"/>
    <property type="molecule type" value="Genomic_DNA"/>
</dbReference>